<dbReference type="SUPFAM" id="SSF56112">
    <property type="entry name" value="Protein kinase-like (PK-like)"/>
    <property type="match status" value="1"/>
</dbReference>
<dbReference type="AlphaFoldDB" id="A0A9D2J2A1"/>
<accession>A0A9D2J2A1</accession>
<dbReference type="InterPro" id="IPR006748">
    <property type="entry name" value="NH2Glyco/OHUrea_AB-resist_kin"/>
</dbReference>
<dbReference type="GO" id="GO:0016773">
    <property type="term" value="F:phosphotransferase activity, alcohol group as acceptor"/>
    <property type="evidence" value="ECO:0007669"/>
    <property type="project" value="InterPro"/>
</dbReference>
<dbReference type="EMBL" id="DXBY01000020">
    <property type="protein sequence ID" value="HIZ34325.1"/>
    <property type="molecule type" value="Genomic_DNA"/>
</dbReference>
<reference evidence="1" key="1">
    <citation type="journal article" date="2021" name="PeerJ">
        <title>Extensive microbial diversity within the chicken gut microbiome revealed by metagenomics and culture.</title>
        <authorList>
            <person name="Gilroy R."/>
            <person name="Ravi A."/>
            <person name="Getino M."/>
            <person name="Pursley I."/>
            <person name="Horton D.L."/>
            <person name="Alikhan N.F."/>
            <person name="Baker D."/>
            <person name="Gharbi K."/>
            <person name="Hall N."/>
            <person name="Watson M."/>
            <person name="Adriaenssens E.M."/>
            <person name="Foster-Nyarko E."/>
            <person name="Jarju S."/>
            <person name="Secka A."/>
            <person name="Antonio M."/>
            <person name="Oren A."/>
            <person name="Chaudhuri R.R."/>
            <person name="La Ragione R."/>
            <person name="Hildebrand F."/>
            <person name="Pallen M.J."/>
        </authorList>
    </citation>
    <scope>NUCLEOTIDE SEQUENCE</scope>
    <source>
        <strain evidence="1">ChiGjej4B4-7305</strain>
    </source>
</reference>
<protein>
    <submittedName>
        <fullName evidence="1">Aminoglycoside phosphotransferase family protein</fullName>
    </submittedName>
</protein>
<comment type="caution">
    <text evidence="1">The sequence shown here is derived from an EMBL/GenBank/DDBJ whole genome shotgun (WGS) entry which is preliminary data.</text>
</comment>
<sequence>MIDTEELTRAGAGLDDRFGAEAATRFGVELPGRLAVLIGEWGIEVDGLVDTGASAVVLAARLATGERAVVKLSPDSDALAQQVWMLEHLRPTGRVPAVHRSTPGAVLMERVLPGEEAGAEGRAPSEDQWVSLLRDLHSTAAAPVTDRLDDRCADMFERIGARQARPQVRAQVDDATWGRAVEVCRRLLDDRGDQAVIHGDLHLGNVLLSDTRGLVAVDPKHRCFDLVDFVAVAGDEEQMAARGRRLATLTGIETDRLLAWSAVNAVVTAISRITWGGSDRRTQQLLTFADHHLS</sequence>
<proteinExistence type="predicted"/>
<dbReference type="Pfam" id="PF04655">
    <property type="entry name" value="APH_6_hur"/>
    <property type="match status" value="1"/>
</dbReference>
<dbReference type="Proteomes" id="UP000824037">
    <property type="component" value="Unassembled WGS sequence"/>
</dbReference>
<name>A0A9D2J2A1_9MICO</name>
<evidence type="ECO:0000313" key="2">
    <source>
        <dbReference type="Proteomes" id="UP000824037"/>
    </source>
</evidence>
<dbReference type="InterPro" id="IPR011009">
    <property type="entry name" value="Kinase-like_dom_sf"/>
</dbReference>
<organism evidence="1 2">
    <name type="scientific">Candidatus Ruania gallistercoris</name>
    <dbReference type="NCBI Taxonomy" id="2838746"/>
    <lineage>
        <taxon>Bacteria</taxon>
        <taxon>Bacillati</taxon>
        <taxon>Actinomycetota</taxon>
        <taxon>Actinomycetes</taxon>
        <taxon>Micrococcales</taxon>
        <taxon>Ruaniaceae</taxon>
        <taxon>Ruania</taxon>
    </lineage>
</organism>
<evidence type="ECO:0000313" key="1">
    <source>
        <dbReference type="EMBL" id="HIZ34325.1"/>
    </source>
</evidence>
<gene>
    <name evidence="1" type="ORF">H9815_00995</name>
</gene>
<reference evidence="1" key="2">
    <citation type="submission" date="2021-04" db="EMBL/GenBank/DDBJ databases">
        <authorList>
            <person name="Gilroy R."/>
        </authorList>
    </citation>
    <scope>NUCLEOTIDE SEQUENCE</scope>
    <source>
        <strain evidence="1">ChiGjej4B4-7305</strain>
    </source>
</reference>
<dbReference type="GO" id="GO:0019748">
    <property type="term" value="P:secondary metabolic process"/>
    <property type="evidence" value="ECO:0007669"/>
    <property type="project" value="InterPro"/>
</dbReference>
<dbReference type="Gene3D" id="3.90.1200.10">
    <property type="match status" value="1"/>
</dbReference>